<feature type="binding site" evidence="7 9">
    <location>
        <position position="79"/>
    </location>
    <ligand>
        <name>substrate</name>
    </ligand>
</feature>
<organism evidence="11 12">
    <name type="scientific">Fusobacterium necrogenes</name>
    <dbReference type="NCBI Taxonomy" id="858"/>
    <lineage>
        <taxon>Bacteria</taxon>
        <taxon>Fusobacteriati</taxon>
        <taxon>Fusobacteriota</taxon>
        <taxon>Fusobacteriia</taxon>
        <taxon>Fusobacteriales</taxon>
        <taxon>Fusobacteriaceae</taxon>
        <taxon>Fusobacterium</taxon>
    </lineage>
</organism>
<dbReference type="EMBL" id="UGGU01000003">
    <property type="protein sequence ID" value="STO31200.1"/>
    <property type="molecule type" value="Genomic_DNA"/>
</dbReference>
<comment type="pathway">
    <text evidence="2 7">Metabolic intermediate biosynthesis; chorismate biosynthesis; chorismate from D-erythrose 4-phosphate and phosphoenolpyruvate: step 3/7.</text>
</comment>
<evidence type="ECO:0000256" key="2">
    <source>
        <dbReference type="ARBA" id="ARBA00004902"/>
    </source>
</evidence>
<dbReference type="Gene3D" id="3.40.50.9100">
    <property type="entry name" value="Dehydroquinase, class II"/>
    <property type="match status" value="1"/>
</dbReference>
<dbReference type="SUPFAM" id="SSF52304">
    <property type="entry name" value="Type II 3-dehydroquinate dehydratase"/>
    <property type="match status" value="1"/>
</dbReference>
<dbReference type="OrthoDB" id="9790793at2"/>
<evidence type="ECO:0000256" key="5">
    <source>
        <dbReference type="ARBA" id="ARBA00012060"/>
    </source>
</evidence>
<dbReference type="RefSeq" id="WP_115269290.1">
    <property type="nucleotide sequence ID" value="NZ_UGGU01000003.1"/>
</dbReference>
<dbReference type="NCBIfam" id="TIGR01088">
    <property type="entry name" value="aroQ"/>
    <property type="match status" value="1"/>
</dbReference>
<keyword evidence="12" id="KW-1185">Reference proteome</keyword>
<comment type="similarity">
    <text evidence="3 7">Belongs to the type-II 3-dehydroquinase family.</text>
</comment>
<name>A0A377GW34_9FUSO</name>
<dbReference type="GO" id="GO:0009423">
    <property type="term" value="P:chorismate biosynthetic process"/>
    <property type="evidence" value="ECO:0007669"/>
    <property type="project" value="UniProtKB-UniRule"/>
</dbReference>
<keyword evidence="7" id="KW-0028">Amino-acid biosynthesis</keyword>
<feature type="binding site" evidence="7 9">
    <location>
        <position position="73"/>
    </location>
    <ligand>
        <name>substrate</name>
    </ligand>
</feature>
<feature type="binding site" evidence="7 9">
    <location>
        <begin position="100"/>
        <end position="101"/>
    </location>
    <ligand>
        <name>substrate</name>
    </ligand>
</feature>
<evidence type="ECO:0000256" key="9">
    <source>
        <dbReference type="PIRSR" id="PIRSR001399-2"/>
    </source>
</evidence>
<dbReference type="GO" id="GO:0008652">
    <property type="term" value="P:amino acid biosynthetic process"/>
    <property type="evidence" value="ECO:0007669"/>
    <property type="project" value="UniProtKB-KW"/>
</dbReference>
<evidence type="ECO:0000256" key="7">
    <source>
        <dbReference type="HAMAP-Rule" id="MF_00169"/>
    </source>
</evidence>
<dbReference type="EC" id="4.2.1.10" evidence="5 7"/>
<protein>
    <recommendedName>
        <fullName evidence="5 7">3-dehydroquinate dehydratase</fullName>
        <shortName evidence="7">3-dehydroquinase</shortName>
        <ecNumber evidence="5 7">4.2.1.10</ecNumber>
    </recommendedName>
    <alternativeName>
        <fullName evidence="7">Type II DHQase</fullName>
    </alternativeName>
</protein>
<dbReference type="GO" id="GO:0019631">
    <property type="term" value="P:quinate catabolic process"/>
    <property type="evidence" value="ECO:0007669"/>
    <property type="project" value="TreeGrafter"/>
</dbReference>
<accession>A0A377GW34</accession>
<dbReference type="InterPro" id="IPR036441">
    <property type="entry name" value="DHquinase_II_sf"/>
</dbReference>
<dbReference type="PANTHER" id="PTHR21272:SF3">
    <property type="entry name" value="CATABOLIC 3-DEHYDROQUINASE"/>
    <property type="match status" value="1"/>
</dbReference>
<dbReference type="CDD" id="cd00466">
    <property type="entry name" value="DHQase_II"/>
    <property type="match status" value="1"/>
</dbReference>
<dbReference type="GO" id="GO:0009073">
    <property type="term" value="P:aromatic amino acid family biosynthetic process"/>
    <property type="evidence" value="ECO:0007669"/>
    <property type="project" value="UniProtKB-KW"/>
</dbReference>
<reference evidence="11 12" key="1">
    <citation type="submission" date="2018-06" db="EMBL/GenBank/DDBJ databases">
        <authorList>
            <consortium name="Pathogen Informatics"/>
            <person name="Doyle S."/>
        </authorList>
    </citation>
    <scope>NUCLEOTIDE SEQUENCE [LARGE SCALE GENOMIC DNA]</scope>
    <source>
        <strain evidence="11 12">NCTC10723</strain>
    </source>
</reference>
<proteinExistence type="inferred from homology"/>
<keyword evidence="6 7" id="KW-0456">Lyase</keyword>
<sequence>MKVMVINGPNINFLGIREKNIYGVQTYEEMCAYIKENLAKDIDVTIYQSNIEGEIINFIQRAYLEKYDGIVINPGAYTHTSIALYDAIKSVDIPTIEVHLTNIHKREEFRHKSFTAPACIGQICGLGSDGYLLAIEFLYKKYTNK</sequence>
<dbReference type="GO" id="GO:0003855">
    <property type="term" value="F:3-dehydroquinate dehydratase activity"/>
    <property type="evidence" value="ECO:0007669"/>
    <property type="project" value="UniProtKB-UniRule"/>
</dbReference>
<dbReference type="InterPro" id="IPR018509">
    <property type="entry name" value="DHquinase_II_CS"/>
</dbReference>
<evidence type="ECO:0000256" key="6">
    <source>
        <dbReference type="ARBA" id="ARBA00023239"/>
    </source>
</evidence>
<keyword evidence="7" id="KW-0057">Aromatic amino acid biosynthesis</keyword>
<dbReference type="Proteomes" id="UP000255328">
    <property type="component" value="Unassembled WGS sequence"/>
</dbReference>
<dbReference type="AlphaFoldDB" id="A0A377GW34"/>
<gene>
    <name evidence="7 11" type="primary">aroQ</name>
    <name evidence="11" type="ORF">NCTC10723_00644</name>
</gene>
<evidence type="ECO:0000256" key="8">
    <source>
        <dbReference type="PIRSR" id="PIRSR001399-1"/>
    </source>
</evidence>
<feature type="binding site" evidence="7 9">
    <location>
        <position position="86"/>
    </location>
    <ligand>
        <name>substrate</name>
    </ligand>
</feature>
<evidence type="ECO:0000313" key="12">
    <source>
        <dbReference type="Proteomes" id="UP000255328"/>
    </source>
</evidence>
<comment type="catalytic activity">
    <reaction evidence="1 7">
        <text>3-dehydroquinate = 3-dehydroshikimate + H2O</text>
        <dbReference type="Rhea" id="RHEA:21096"/>
        <dbReference type="ChEBI" id="CHEBI:15377"/>
        <dbReference type="ChEBI" id="CHEBI:16630"/>
        <dbReference type="ChEBI" id="CHEBI:32364"/>
        <dbReference type="EC" id="4.2.1.10"/>
    </reaction>
</comment>
<comment type="subunit">
    <text evidence="4 7">Homododecamer.</text>
</comment>
<dbReference type="InterPro" id="IPR001874">
    <property type="entry name" value="DHquinase_II"/>
</dbReference>
<evidence type="ECO:0000256" key="3">
    <source>
        <dbReference type="ARBA" id="ARBA00011037"/>
    </source>
</evidence>
<dbReference type="Pfam" id="PF01220">
    <property type="entry name" value="DHquinase_II"/>
    <property type="match status" value="1"/>
</dbReference>
<dbReference type="PROSITE" id="PS01029">
    <property type="entry name" value="DEHYDROQUINASE_II"/>
    <property type="match status" value="1"/>
</dbReference>
<evidence type="ECO:0000256" key="10">
    <source>
        <dbReference type="PIRSR" id="PIRSR001399-3"/>
    </source>
</evidence>
<comment type="function">
    <text evidence="7">Catalyzes a trans-dehydration via an enolate intermediate.</text>
</comment>
<dbReference type="NCBIfam" id="NF003806">
    <property type="entry name" value="PRK05395.1-3"/>
    <property type="match status" value="1"/>
</dbReference>
<dbReference type="PANTHER" id="PTHR21272">
    <property type="entry name" value="CATABOLIC 3-DEHYDROQUINASE"/>
    <property type="match status" value="1"/>
</dbReference>
<dbReference type="HAMAP" id="MF_00169">
    <property type="entry name" value="AroQ"/>
    <property type="match status" value="1"/>
</dbReference>
<feature type="binding site" evidence="7 9">
    <location>
        <position position="110"/>
    </location>
    <ligand>
        <name>substrate</name>
    </ligand>
</feature>
<feature type="site" description="Transition state stabilizer" evidence="7 10">
    <location>
        <position position="17"/>
    </location>
</feature>
<evidence type="ECO:0000256" key="1">
    <source>
        <dbReference type="ARBA" id="ARBA00001864"/>
    </source>
</evidence>
<dbReference type="UniPathway" id="UPA00053">
    <property type="reaction ID" value="UER00086"/>
</dbReference>
<dbReference type="NCBIfam" id="NF003805">
    <property type="entry name" value="PRK05395.1-2"/>
    <property type="match status" value="1"/>
</dbReference>
<feature type="active site" description="Proton donor" evidence="7 8">
    <location>
        <position position="99"/>
    </location>
</feature>
<evidence type="ECO:0000256" key="4">
    <source>
        <dbReference type="ARBA" id="ARBA00011193"/>
    </source>
</evidence>
<evidence type="ECO:0000313" key="11">
    <source>
        <dbReference type="EMBL" id="STO31200.1"/>
    </source>
</evidence>
<feature type="active site" description="Proton acceptor" evidence="7 8">
    <location>
        <position position="22"/>
    </location>
</feature>
<dbReference type="NCBIfam" id="NF003807">
    <property type="entry name" value="PRK05395.1-4"/>
    <property type="match status" value="1"/>
</dbReference>
<dbReference type="PIRSF" id="PIRSF001399">
    <property type="entry name" value="DHquinase_II"/>
    <property type="match status" value="1"/>
</dbReference>